<proteinExistence type="predicted"/>
<protein>
    <submittedName>
        <fullName evidence="1">Uncharacterized protein</fullName>
    </submittedName>
</protein>
<evidence type="ECO:0000313" key="2">
    <source>
        <dbReference type="Proteomes" id="UP001604277"/>
    </source>
</evidence>
<accession>A0ABD1WPI0</accession>
<gene>
    <name evidence="1" type="ORF">Fot_05066</name>
</gene>
<keyword evidence="2" id="KW-1185">Reference proteome</keyword>
<organism evidence="1 2">
    <name type="scientific">Forsythia ovata</name>
    <dbReference type="NCBI Taxonomy" id="205694"/>
    <lineage>
        <taxon>Eukaryota</taxon>
        <taxon>Viridiplantae</taxon>
        <taxon>Streptophyta</taxon>
        <taxon>Embryophyta</taxon>
        <taxon>Tracheophyta</taxon>
        <taxon>Spermatophyta</taxon>
        <taxon>Magnoliopsida</taxon>
        <taxon>eudicotyledons</taxon>
        <taxon>Gunneridae</taxon>
        <taxon>Pentapetalae</taxon>
        <taxon>asterids</taxon>
        <taxon>lamiids</taxon>
        <taxon>Lamiales</taxon>
        <taxon>Oleaceae</taxon>
        <taxon>Forsythieae</taxon>
        <taxon>Forsythia</taxon>
    </lineage>
</organism>
<dbReference type="Proteomes" id="UP001604277">
    <property type="component" value="Unassembled WGS sequence"/>
</dbReference>
<name>A0ABD1WPI0_9LAMI</name>
<dbReference type="EMBL" id="JBFOLJ010000002">
    <property type="protein sequence ID" value="KAL2551447.1"/>
    <property type="molecule type" value="Genomic_DNA"/>
</dbReference>
<dbReference type="AlphaFoldDB" id="A0ABD1WPI0"/>
<evidence type="ECO:0000313" key="1">
    <source>
        <dbReference type="EMBL" id="KAL2551447.1"/>
    </source>
</evidence>
<sequence>MLGSFDEKPRALPVYLQASKFKALLYSKATQHGASAAFAYTEAPELFKFHTIRSSLSHGNRLDNVVRVSISGRDHFDIFFFNTHVLLATVNVQLDERIFNIFFKKHDRQWKVQEYPPNFVALWKVEALLDVFLHPSEYFNEVYSRYLEVDDMEEEIE</sequence>
<reference evidence="2" key="1">
    <citation type="submission" date="2024-07" db="EMBL/GenBank/DDBJ databases">
        <title>Two chromosome-level genome assemblies of Korean endemic species Abeliophyllum distichum and Forsythia ovata (Oleaceae).</title>
        <authorList>
            <person name="Jang H."/>
        </authorList>
    </citation>
    <scope>NUCLEOTIDE SEQUENCE [LARGE SCALE GENOMIC DNA]</scope>
</reference>
<comment type="caution">
    <text evidence="1">The sequence shown here is derived from an EMBL/GenBank/DDBJ whole genome shotgun (WGS) entry which is preliminary data.</text>
</comment>